<organism evidence="6">
    <name type="scientific">Eubacterium limosum</name>
    <dbReference type="NCBI Taxonomy" id="1736"/>
    <lineage>
        <taxon>Bacteria</taxon>
        <taxon>Bacillati</taxon>
        <taxon>Bacillota</taxon>
        <taxon>Clostridia</taxon>
        <taxon>Eubacteriales</taxon>
        <taxon>Eubacteriaceae</taxon>
        <taxon>Eubacterium</taxon>
    </lineage>
</organism>
<reference evidence="6" key="1">
    <citation type="submission" date="2019-11" db="EMBL/GenBank/DDBJ databases">
        <authorList>
            <person name="Feng L."/>
        </authorList>
    </citation>
    <scope>NUCLEOTIDE SEQUENCE</scope>
    <source>
        <strain evidence="6">ElimosumLFYP34</strain>
    </source>
</reference>
<dbReference type="InterPro" id="IPR046947">
    <property type="entry name" value="LytR-like"/>
</dbReference>
<dbReference type="InterPro" id="IPR011006">
    <property type="entry name" value="CheY-like_superfamily"/>
</dbReference>
<gene>
    <name evidence="6" type="primary">ypdB_1</name>
    <name evidence="6" type="ORF">ELLFYP34_00296</name>
</gene>
<evidence type="ECO:0000313" key="6">
    <source>
        <dbReference type="EMBL" id="VYU47917.1"/>
    </source>
</evidence>
<keyword evidence="3" id="KW-0597">Phosphoprotein</keyword>
<dbReference type="Pfam" id="PF00072">
    <property type="entry name" value="Response_reg"/>
    <property type="match status" value="1"/>
</dbReference>
<comment type="function">
    <text evidence="2">May play the central regulatory role in sporulation. It may be an element of the effector pathway responsible for the activation of sporulation genes in response to nutritional stress. Spo0A may act in concert with spo0H (a sigma factor) to control the expression of some genes that are critical to the sporulation process.</text>
</comment>
<evidence type="ECO:0000259" key="4">
    <source>
        <dbReference type="PROSITE" id="PS50110"/>
    </source>
</evidence>
<dbReference type="CDD" id="cd00156">
    <property type="entry name" value="REC"/>
    <property type="match status" value="1"/>
</dbReference>
<dbReference type="PANTHER" id="PTHR37299">
    <property type="entry name" value="TRANSCRIPTIONAL REGULATOR-RELATED"/>
    <property type="match status" value="1"/>
</dbReference>
<evidence type="ECO:0000256" key="1">
    <source>
        <dbReference type="ARBA" id="ARBA00018672"/>
    </source>
</evidence>
<feature type="modified residue" description="4-aspartylphosphate" evidence="3">
    <location>
        <position position="57"/>
    </location>
</feature>
<evidence type="ECO:0000259" key="5">
    <source>
        <dbReference type="PROSITE" id="PS50930"/>
    </source>
</evidence>
<accession>A0A6N3F728</accession>
<evidence type="ECO:0000256" key="2">
    <source>
        <dbReference type="ARBA" id="ARBA00024867"/>
    </source>
</evidence>
<dbReference type="EMBL" id="CACRTR010000012">
    <property type="protein sequence ID" value="VYU47917.1"/>
    <property type="molecule type" value="Genomic_DNA"/>
</dbReference>
<name>A0A6N3F728_EUBLI</name>
<feature type="domain" description="Response regulatory" evidence="4">
    <location>
        <begin position="2"/>
        <end position="122"/>
    </location>
</feature>
<dbReference type="Pfam" id="PF04397">
    <property type="entry name" value="LytTR"/>
    <property type="match status" value="1"/>
</dbReference>
<feature type="domain" description="HTH LytTR-type" evidence="5">
    <location>
        <begin position="132"/>
        <end position="232"/>
    </location>
</feature>
<protein>
    <recommendedName>
        <fullName evidence="1">Stage 0 sporulation protein A homolog</fullName>
    </recommendedName>
</protein>
<dbReference type="InterPro" id="IPR001789">
    <property type="entry name" value="Sig_transdc_resp-reg_receiver"/>
</dbReference>
<dbReference type="InterPro" id="IPR007492">
    <property type="entry name" value="LytTR_DNA-bd_dom"/>
</dbReference>
<dbReference type="SMART" id="SM00850">
    <property type="entry name" value="LytTR"/>
    <property type="match status" value="1"/>
</dbReference>
<dbReference type="PROSITE" id="PS50110">
    <property type="entry name" value="RESPONSE_REGULATORY"/>
    <property type="match status" value="1"/>
</dbReference>
<dbReference type="Gene3D" id="3.40.50.2300">
    <property type="match status" value="1"/>
</dbReference>
<dbReference type="SUPFAM" id="SSF52172">
    <property type="entry name" value="CheY-like"/>
    <property type="match status" value="1"/>
</dbReference>
<dbReference type="PROSITE" id="PS50930">
    <property type="entry name" value="HTH_LYTTR"/>
    <property type="match status" value="1"/>
</dbReference>
<dbReference type="AlphaFoldDB" id="A0A6N3F728"/>
<sequence>MNIAIIDDLKEDGLLLCAYLKQYCDENKTLANIKNFERASDFLACFIPQVYDLIFVDIYMEGMNGIELAQKIREADKDCILIFSTTSTEHTHALAGYKVRAADYLIKPYDYNTFFETMQRCGASILEKNHFIEVKQSRRIIKILIRSILYTDYSNHYIYIYTKTGTVKTYMPFKVFSEMLLPYSNFICCYRNCMVNLDEVDFMENRDFIMSNGERIAISKSAYKEIAANYRNYQFEKINRLKR</sequence>
<proteinExistence type="predicted"/>
<dbReference type="Gene3D" id="2.40.50.1020">
    <property type="entry name" value="LytTr DNA-binding domain"/>
    <property type="match status" value="1"/>
</dbReference>
<evidence type="ECO:0000256" key="3">
    <source>
        <dbReference type="PROSITE-ProRule" id="PRU00169"/>
    </source>
</evidence>
<dbReference type="PANTHER" id="PTHR37299:SF1">
    <property type="entry name" value="STAGE 0 SPORULATION PROTEIN A HOMOLOG"/>
    <property type="match status" value="1"/>
</dbReference>
<dbReference type="GO" id="GO:0000156">
    <property type="term" value="F:phosphorelay response regulator activity"/>
    <property type="evidence" value="ECO:0007669"/>
    <property type="project" value="InterPro"/>
</dbReference>
<dbReference type="SMART" id="SM00448">
    <property type="entry name" value="REC"/>
    <property type="match status" value="1"/>
</dbReference>
<dbReference type="GO" id="GO:0003677">
    <property type="term" value="F:DNA binding"/>
    <property type="evidence" value="ECO:0007669"/>
    <property type="project" value="InterPro"/>
</dbReference>